<keyword evidence="2" id="KW-1185">Reference proteome</keyword>
<dbReference type="Proteomes" id="UP001153678">
    <property type="component" value="Unassembled WGS sequence"/>
</dbReference>
<proteinExistence type="predicted"/>
<accession>A0A9W4SBM8</accession>
<name>A0A9W4SBM8_9GLOM</name>
<evidence type="ECO:0000313" key="2">
    <source>
        <dbReference type="Proteomes" id="UP001153678"/>
    </source>
</evidence>
<dbReference type="AlphaFoldDB" id="A0A9W4SBM8"/>
<dbReference type="EMBL" id="CAMKVN010000001">
    <property type="protein sequence ID" value="CAI2161353.1"/>
    <property type="molecule type" value="Genomic_DNA"/>
</dbReference>
<comment type="caution">
    <text evidence="1">The sequence shown here is derived from an EMBL/GenBank/DDBJ whole genome shotgun (WGS) entry which is preliminary data.</text>
</comment>
<sequence length="55" mass="6200">MSESEMIRQNPEQSVSDYAQKIITPIIVSHSLQSLNAAITKAKEIETRFTIIQPI</sequence>
<reference evidence="1" key="1">
    <citation type="submission" date="2022-08" db="EMBL/GenBank/DDBJ databases">
        <authorList>
            <person name="Kallberg Y."/>
            <person name="Tangrot J."/>
            <person name="Rosling A."/>
        </authorList>
    </citation>
    <scope>NUCLEOTIDE SEQUENCE</scope>
    <source>
        <strain evidence="1">Wild A</strain>
    </source>
</reference>
<gene>
    <name evidence="1" type="ORF">FWILDA_LOCUS13</name>
</gene>
<organism evidence="1 2">
    <name type="scientific">Funneliformis geosporum</name>
    <dbReference type="NCBI Taxonomy" id="1117311"/>
    <lineage>
        <taxon>Eukaryota</taxon>
        <taxon>Fungi</taxon>
        <taxon>Fungi incertae sedis</taxon>
        <taxon>Mucoromycota</taxon>
        <taxon>Glomeromycotina</taxon>
        <taxon>Glomeromycetes</taxon>
        <taxon>Glomerales</taxon>
        <taxon>Glomeraceae</taxon>
        <taxon>Funneliformis</taxon>
    </lineage>
</organism>
<evidence type="ECO:0000313" key="1">
    <source>
        <dbReference type="EMBL" id="CAI2161353.1"/>
    </source>
</evidence>
<dbReference type="OrthoDB" id="2447046at2759"/>
<protein>
    <submittedName>
        <fullName evidence="1">10284_t:CDS:1</fullName>
    </submittedName>
</protein>